<dbReference type="EMBL" id="FZPD01000003">
    <property type="protein sequence ID" value="SNT06203.1"/>
    <property type="molecule type" value="Genomic_DNA"/>
</dbReference>
<evidence type="ECO:0000313" key="2">
    <source>
        <dbReference type="EMBL" id="SNT06203.1"/>
    </source>
</evidence>
<reference evidence="2 3" key="1">
    <citation type="submission" date="2017-06" db="EMBL/GenBank/DDBJ databases">
        <authorList>
            <person name="Kim H.J."/>
            <person name="Triplett B.A."/>
        </authorList>
    </citation>
    <scope>NUCLEOTIDE SEQUENCE [LARGE SCALE GENOMIC DNA]</scope>
    <source>
        <strain evidence="2 3">DSM 19307</strain>
    </source>
</reference>
<proteinExistence type="predicted"/>
<feature type="transmembrane region" description="Helical" evidence="1">
    <location>
        <begin position="12"/>
        <end position="32"/>
    </location>
</feature>
<protein>
    <recommendedName>
        <fullName evidence="4">PH domain-containing protein</fullName>
    </recommendedName>
</protein>
<accession>A0A239JLL6</accession>
<sequence length="151" mass="17578">MKKLISSELTLTFKIFFPTVFGGPLIYLTIIFVDFQYYELVIVTSSLLGTVIIIFYSALLRLKSVSMDDQNFYISNHFRHIIVPITDLDKVTHSWLWNIQPVTMHFNKKTEFGTSIKFMPEIDLTPIWKAPPIVKKLKSLISQNSFQDQQN</sequence>
<evidence type="ECO:0000313" key="3">
    <source>
        <dbReference type="Proteomes" id="UP000198393"/>
    </source>
</evidence>
<feature type="transmembrane region" description="Helical" evidence="1">
    <location>
        <begin position="38"/>
        <end position="59"/>
    </location>
</feature>
<organism evidence="2 3">
    <name type="scientific">Ekhidna lutea</name>
    <dbReference type="NCBI Taxonomy" id="447679"/>
    <lineage>
        <taxon>Bacteria</taxon>
        <taxon>Pseudomonadati</taxon>
        <taxon>Bacteroidota</taxon>
        <taxon>Cytophagia</taxon>
        <taxon>Cytophagales</taxon>
        <taxon>Reichenbachiellaceae</taxon>
        <taxon>Ekhidna</taxon>
    </lineage>
</organism>
<evidence type="ECO:0000256" key="1">
    <source>
        <dbReference type="SAM" id="Phobius"/>
    </source>
</evidence>
<keyword evidence="1" id="KW-0812">Transmembrane</keyword>
<gene>
    <name evidence="2" type="ORF">SAMN05421640_2217</name>
</gene>
<dbReference type="RefSeq" id="WP_089356922.1">
    <property type="nucleotide sequence ID" value="NZ_FZPD01000003.1"/>
</dbReference>
<keyword evidence="3" id="KW-1185">Reference proteome</keyword>
<dbReference type="Proteomes" id="UP000198393">
    <property type="component" value="Unassembled WGS sequence"/>
</dbReference>
<name>A0A239JLL6_EKHLU</name>
<evidence type="ECO:0008006" key="4">
    <source>
        <dbReference type="Google" id="ProtNLM"/>
    </source>
</evidence>
<keyword evidence="1" id="KW-0472">Membrane</keyword>
<keyword evidence="1" id="KW-1133">Transmembrane helix</keyword>
<dbReference type="AlphaFoldDB" id="A0A239JLL6"/>